<dbReference type="Pfam" id="PF01878">
    <property type="entry name" value="EVE"/>
    <property type="match status" value="1"/>
</dbReference>
<evidence type="ECO:0000256" key="2">
    <source>
        <dbReference type="ARBA" id="ARBA00014654"/>
    </source>
</evidence>
<evidence type="ECO:0000259" key="6">
    <source>
        <dbReference type="Pfam" id="PF01878"/>
    </source>
</evidence>
<name>A0A0G4IEA4_9ALVE</name>
<dbReference type="AlphaFoldDB" id="A0A0G4IEA4"/>
<evidence type="ECO:0000256" key="4">
    <source>
        <dbReference type="ARBA" id="ARBA00023242"/>
    </source>
</evidence>
<evidence type="ECO:0000256" key="3">
    <source>
        <dbReference type="ARBA" id="ARBA00022553"/>
    </source>
</evidence>
<evidence type="ECO:0000313" key="7">
    <source>
        <dbReference type="EMBL" id="CEM55522.1"/>
    </source>
</evidence>
<dbReference type="PANTHER" id="PTHR14087:SF7">
    <property type="entry name" value="THYMOCYTE NUCLEAR PROTEIN 1"/>
    <property type="match status" value="1"/>
</dbReference>
<reference evidence="7" key="1">
    <citation type="submission" date="2014-11" db="EMBL/GenBank/DDBJ databases">
        <authorList>
            <person name="Otto D Thomas"/>
            <person name="Naeem Raeece"/>
        </authorList>
    </citation>
    <scope>NUCLEOTIDE SEQUENCE</scope>
</reference>
<dbReference type="CDD" id="cd21133">
    <property type="entry name" value="EVE"/>
    <property type="match status" value="1"/>
</dbReference>
<dbReference type="FunFam" id="3.10.590.10:FF:000003">
    <property type="entry name" value="Thymocyte nuclear protein 1"/>
    <property type="match status" value="1"/>
</dbReference>
<dbReference type="PANTHER" id="PTHR14087">
    <property type="entry name" value="THYMOCYTE NUCLEAR PROTEIN 1"/>
    <property type="match status" value="1"/>
</dbReference>
<comment type="subcellular location">
    <subcellularLocation>
        <location evidence="1">Nucleus</location>
    </subcellularLocation>
</comment>
<feature type="region of interest" description="Disordered" evidence="5">
    <location>
        <begin position="1"/>
        <end position="73"/>
    </location>
</feature>
<sequence length="251" mass="28375">MVKKEGEARSKGGKERKNALGTSQSTTKVVKTEGMPAKKGREKGSVRSRKEGKAGSAKSSKAPKAEEAPEEERFFLVKGEPESRIEKGVDLKFSIEDLKSRPNQTEAWDGVRNYQARNVMRSMRVGDLALYYHSNCKRPGVVGICRIVKEAYPDHTQFNPQHPNHDPKSSPENPRWDMVDVKFVRDLRRFVSLEELKGYKEGGLKDMFLLTRGRLSVQPVSREHFDFVVALEDTPDPLEDKTKTKKKSGIS</sequence>
<dbReference type="InterPro" id="IPR015947">
    <property type="entry name" value="PUA-like_sf"/>
</dbReference>
<accession>A0A0G4IEA4</accession>
<organism evidence="7">
    <name type="scientific">Chromera velia CCMP2878</name>
    <dbReference type="NCBI Taxonomy" id="1169474"/>
    <lineage>
        <taxon>Eukaryota</taxon>
        <taxon>Sar</taxon>
        <taxon>Alveolata</taxon>
        <taxon>Colpodellida</taxon>
        <taxon>Chromeraceae</taxon>
        <taxon>Chromera</taxon>
    </lineage>
</organism>
<protein>
    <recommendedName>
        <fullName evidence="2">Thymocyte nuclear protein 1</fullName>
    </recommendedName>
</protein>
<feature type="compositionally biased region" description="Basic and acidic residues" evidence="5">
    <location>
        <begin position="1"/>
        <end position="18"/>
    </location>
</feature>
<dbReference type="Gene3D" id="3.10.590.10">
    <property type="entry name" value="ph1033 like domains"/>
    <property type="match status" value="1"/>
</dbReference>
<evidence type="ECO:0000256" key="5">
    <source>
        <dbReference type="SAM" id="MobiDB-lite"/>
    </source>
</evidence>
<dbReference type="InterPro" id="IPR052181">
    <property type="entry name" value="5hmC_binding"/>
</dbReference>
<feature type="domain" description="EVE" evidence="6">
    <location>
        <begin position="74"/>
        <end position="230"/>
    </location>
</feature>
<dbReference type="InterPro" id="IPR047197">
    <property type="entry name" value="THYN1-like_EVE"/>
</dbReference>
<evidence type="ECO:0000256" key="1">
    <source>
        <dbReference type="ARBA" id="ARBA00004123"/>
    </source>
</evidence>
<dbReference type="EMBL" id="CDMZ01005884">
    <property type="protein sequence ID" value="CEM55522.1"/>
    <property type="molecule type" value="Genomic_DNA"/>
</dbReference>
<feature type="compositionally biased region" description="Basic and acidic residues" evidence="5">
    <location>
        <begin position="63"/>
        <end position="73"/>
    </location>
</feature>
<gene>
    <name evidence="7" type="ORF">Cvel_13616</name>
</gene>
<dbReference type="GO" id="GO:0005634">
    <property type="term" value="C:nucleus"/>
    <property type="evidence" value="ECO:0007669"/>
    <property type="project" value="UniProtKB-SubCell"/>
</dbReference>
<dbReference type="SUPFAM" id="SSF88697">
    <property type="entry name" value="PUA domain-like"/>
    <property type="match status" value="1"/>
</dbReference>
<dbReference type="VEuPathDB" id="CryptoDB:Cvel_13616"/>
<feature type="compositionally biased region" description="Basic and acidic residues" evidence="5">
    <location>
        <begin position="42"/>
        <end position="53"/>
    </location>
</feature>
<dbReference type="InterPro" id="IPR002740">
    <property type="entry name" value="EVE_domain"/>
</dbReference>
<proteinExistence type="predicted"/>
<keyword evidence="3" id="KW-0597">Phosphoprotein</keyword>
<feature type="compositionally biased region" description="Polar residues" evidence="5">
    <location>
        <begin position="20"/>
        <end position="29"/>
    </location>
</feature>
<keyword evidence="4" id="KW-0539">Nucleus</keyword>